<protein>
    <recommendedName>
        <fullName evidence="1">Glutaredoxin domain-containing protein</fullName>
    </recommendedName>
</protein>
<dbReference type="PROSITE" id="PS51354">
    <property type="entry name" value="GLUTAREDOXIN_2"/>
    <property type="match status" value="1"/>
</dbReference>
<dbReference type="InterPro" id="IPR042797">
    <property type="entry name" value="GRXCR1"/>
</dbReference>
<dbReference type="InterPro" id="IPR036249">
    <property type="entry name" value="Thioredoxin-like_sf"/>
</dbReference>
<accession>A0ABN8LKK1</accession>
<dbReference type="Pfam" id="PF23733">
    <property type="entry name" value="GRXCR1-2_C"/>
    <property type="match status" value="1"/>
</dbReference>
<evidence type="ECO:0000313" key="3">
    <source>
        <dbReference type="Proteomes" id="UP001159427"/>
    </source>
</evidence>
<evidence type="ECO:0000259" key="1">
    <source>
        <dbReference type="Pfam" id="PF00462"/>
    </source>
</evidence>
<feature type="domain" description="Glutaredoxin" evidence="1">
    <location>
        <begin position="114"/>
        <end position="166"/>
    </location>
</feature>
<reference evidence="2 3" key="1">
    <citation type="submission" date="2022-05" db="EMBL/GenBank/DDBJ databases">
        <authorList>
            <consortium name="Genoscope - CEA"/>
            <person name="William W."/>
        </authorList>
    </citation>
    <scope>NUCLEOTIDE SEQUENCE [LARGE SCALE GENOMIC DNA]</scope>
</reference>
<name>A0ABN8LKK1_9CNID</name>
<dbReference type="PANTHER" id="PTHR46990">
    <property type="entry name" value="GLUTAREDOXIN DOMAIN-CONTAINING CYSTEINE-RICH PROTEIN 1"/>
    <property type="match status" value="1"/>
</dbReference>
<dbReference type="SUPFAM" id="SSF52833">
    <property type="entry name" value="Thioredoxin-like"/>
    <property type="match status" value="1"/>
</dbReference>
<dbReference type="Proteomes" id="UP001159427">
    <property type="component" value="Unassembled WGS sequence"/>
</dbReference>
<keyword evidence="3" id="KW-1185">Reference proteome</keyword>
<organism evidence="2 3">
    <name type="scientific">Porites evermanni</name>
    <dbReference type="NCBI Taxonomy" id="104178"/>
    <lineage>
        <taxon>Eukaryota</taxon>
        <taxon>Metazoa</taxon>
        <taxon>Cnidaria</taxon>
        <taxon>Anthozoa</taxon>
        <taxon>Hexacorallia</taxon>
        <taxon>Scleractinia</taxon>
        <taxon>Fungiina</taxon>
        <taxon>Poritidae</taxon>
        <taxon>Porites</taxon>
    </lineage>
</organism>
<proteinExistence type="predicted"/>
<dbReference type="EMBL" id="CALNXI010000065">
    <property type="protein sequence ID" value="CAH3017557.1"/>
    <property type="molecule type" value="Genomic_DNA"/>
</dbReference>
<sequence>MLVFLTTQLSMMFRLDKRLDSANTVELTSFNHRNEESASSSQDCVQTNGVQKTIGNHVLCPREIIGPTGTVRGFKNMIKERKECLRVGFVGKSLEEKEEGKIIVYTTSMGGIRSKVEECAYVKKLFDNLGLKVDERNIFMHKDYQNQLDKRLGIQNASVPHVFVNGASLGGVQELEQMNETGELKRLLQSFERRDNNVCHSCGGFRYINCTQCHGSRRSRTTRISRQISVLRCTACNENGLQRCSECSSSM</sequence>
<dbReference type="Pfam" id="PF00462">
    <property type="entry name" value="Glutaredoxin"/>
    <property type="match status" value="1"/>
</dbReference>
<dbReference type="InterPro" id="IPR002109">
    <property type="entry name" value="Glutaredoxin"/>
</dbReference>
<evidence type="ECO:0000313" key="2">
    <source>
        <dbReference type="EMBL" id="CAH3017557.1"/>
    </source>
</evidence>
<gene>
    <name evidence="2" type="ORF">PEVE_00038386</name>
</gene>
<dbReference type="PANTHER" id="PTHR46990:SF1">
    <property type="entry name" value="GLUTAREDOXIN DOMAIN-CONTAINING CYSTEINE-RICH PROTEIN 1"/>
    <property type="match status" value="1"/>
</dbReference>
<comment type="caution">
    <text evidence="2">The sequence shown here is derived from an EMBL/GenBank/DDBJ whole genome shotgun (WGS) entry which is preliminary data.</text>
</comment>
<dbReference type="Gene3D" id="3.40.30.10">
    <property type="entry name" value="Glutaredoxin"/>
    <property type="match status" value="1"/>
</dbReference>